<accession>A0A0A9F0H6</accession>
<reference evidence="2" key="2">
    <citation type="journal article" date="2015" name="Data Brief">
        <title>Shoot transcriptome of the giant reed, Arundo donax.</title>
        <authorList>
            <person name="Barrero R.A."/>
            <person name="Guerrero F.D."/>
            <person name="Moolhuijzen P."/>
            <person name="Goolsby J.A."/>
            <person name="Tidwell J."/>
            <person name="Bellgard S.E."/>
            <person name="Bellgard M.I."/>
        </authorList>
    </citation>
    <scope>NUCLEOTIDE SEQUENCE</scope>
    <source>
        <tissue evidence="2">Shoot tissue taken approximately 20 cm above the soil surface</tissue>
    </source>
</reference>
<proteinExistence type="predicted"/>
<organism evidence="2">
    <name type="scientific">Arundo donax</name>
    <name type="common">Giant reed</name>
    <name type="synonym">Donax arundinaceus</name>
    <dbReference type="NCBI Taxonomy" id="35708"/>
    <lineage>
        <taxon>Eukaryota</taxon>
        <taxon>Viridiplantae</taxon>
        <taxon>Streptophyta</taxon>
        <taxon>Embryophyta</taxon>
        <taxon>Tracheophyta</taxon>
        <taxon>Spermatophyta</taxon>
        <taxon>Magnoliopsida</taxon>
        <taxon>Liliopsida</taxon>
        <taxon>Poales</taxon>
        <taxon>Poaceae</taxon>
        <taxon>PACMAD clade</taxon>
        <taxon>Arundinoideae</taxon>
        <taxon>Arundineae</taxon>
        <taxon>Arundo</taxon>
    </lineage>
</organism>
<name>A0A0A9F0H6_ARUDO</name>
<dbReference type="AlphaFoldDB" id="A0A0A9F0H6"/>
<feature type="chain" id="PRO_5002045610" evidence="1">
    <location>
        <begin position="31"/>
        <end position="60"/>
    </location>
</feature>
<dbReference type="EMBL" id="GBRH01194300">
    <property type="protein sequence ID" value="JAE03596.1"/>
    <property type="molecule type" value="Transcribed_RNA"/>
</dbReference>
<keyword evidence="1" id="KW-0732">Signal</keyword>
<feature type="signal peptide" evidence="1">
    <location>
        <begin position="1"/>
        <end position="30"/>
    </location>
</feature>
<evidence type="ECO:0000256" key="1">
    <source>
        <dbReference type="SAM" id="SignalP"/>
    </source>
</evidence>
<protein>
    <submittedName>
        <fullName evidence="2">Uncharacterized protein</fullName>
    </submittedName>
</protein>
<sequence length="60" mass="6905">MTRQHCVHLVLEMVMSFILLSISPLTTARARVFPKTTRHHLTEGQGLRWMIAGQGICWMI</sequence>
<reference evidence="2" key="1">
    <citation type="submission" date="2014-09" db="EMBL/GenBank/DDBJ databases">
        <authorList>
            <person name="Magalhaes I.L.F."/>
            <person name="Oliveira U."/>
            <person name="Santos F.R."/>
            <person name="Vidigal T.H.D.A."/>
            <person name="Brescovit A.D."/>
            <person name="Santos A.J."/>
        </authorList>
    </citation>
    <scope>NUCLEOTIDE SEQUENCE</scope>
    <source>
        <tissue evidence="2">Shoot tissue taken approximately 20 cm above the soil surface</tissue>
    </source>
</reference>
<evidence type="ECO:0000313" key="2">
    <source>
        <dbReference type="EMBL" id="JAE03596.1"/>
    </source>
</evidence>